<reference evidence="6" key="1">
    <citation type="journal article" date="2016" name="Genome Announc.">
        <title>Draft genome sequences of fungus Aspergillus calidoustus.</title>
        <authorList>
            <person name="Horn F."/>
            <person name="Linde J."/>
            <person name="Mattern D.J."/>
            <person name="Walther G."/>
            <person name="Guthke R."/>
            <person name="Scherlach K."/>
            <person name="Martin K."/>
            <person name="Brakhage A.A."/>
            <person name="Petzke L."/>
            <person name="Valiante V."/>
        </authorList>
    </citation>
    <scope>NUCLEOTIDE SEQUENCE [LARGE SCALE GENOMIC DNA]</scope>
    <source>
        <strain evidence="6">SF006504</strain>
    </source>
</reference>
<evidence type="ECO:0000313" key="5">
    <source>
        <dbReference type="EMBL" id="CEL10011.1"/>
    </source>
</evidence>
<dbReference type="Proteomes" id="UP000054771">
    <property type="component" value="Unassembled WGS sequence"/>
</dbReference>
<dbReference type="AlphaFoldDB" id="A0A0U5GDU9"/>
<keyword evidence="6" id="KW-1185">Reference proteome</keyword>
<evidence type="ECO:0000313" key="6">
    <source>
        <dbReference type="Proteomes" id="UP000054771"/>
    </source>
</evidence>
<organism evidence="5 6">
    <name type="scientific">Aspergillus calidoustus</name>
    <dbReference type="NCBI Taxonomy" id="454130"/>
    <lineage>
        <taxon>Eukaryota</taxon>
        <taxon>Fungi</taxon>
        <taxon>Dikarya</taxon>
        <taxon>Ascomycota</taxon>
        <taxon>Pezizomycotina</taxon>
        <taxon>Eurotiomycetes</taxon>
        <taxon>Eurotiomycetidae</taxon>
        <taxon>Eurotiales</taxon>
        <taxon>Aspergillaceae</taxon>
        <taxon>Aspergillus</taxon>
        <taxon>Aspergillus subgen. Nidulantes</taxon>
    </lineage>
</organism>
<dbReference type="PANTHER" id="PTHR42877:SF4">
    <property type="entry name" value="FAD_NAD(P)-BINDING DOMAIN-CONTAINING PROTEIN-RELATED"/>
    <property type="match status" value="1"/>
</dbReference>
<keyword evidence="3" id="KW-0285">Flavoprotein</keyword>
<accession>A0A0U5GDU9</accession>
<evidence type="ECO:0000256" key="3">
    <source>
        <dbReference type="ARBA" id="ARBA00022630"/>
    </source>
</evidence>
<proteinExistence type="inferred from homology"/>
<gene>
    <name evidence="5" type="ORF">ASPCAL13138</name>
</gene>
<dbReference type="InterPro" id="IPR051209">
    <property type="entry name" value="FAD-bind_Monooxygenase_sf"/>
</dbReference>
<protein>
    <submittedName>
        <fullName evidence="5">Uncharacterized protein</fullName>
    </submittedName>
</protein>
<comment type="similarity">
    <text evidence="2">Belongs to the FAD-binding monooxygenase family.</text>
</comment>
<evidence type="ECO:0000256" key="1">
    <source>
        <dbReference type="ARBA" id="ARBA00001974"/>
    </source>
</evidence>
<comment type="cofactor">
    <cofactor evidence="1">
        <name>FAD</name>
        <dbReference type="ChEBI" id="CHEBI:57692"/>
    </cofactor>
</comment>
<evidence type="ECO:0000256" key="2">
    <source>
        <dbReference type="ARBA" id="ARBA00010139"/>
    </source>
</evidence>
<dbReference type="EMBL" id="CDMC01000016">
    <property type="protein sequence ID" value="CEL10011.1"/>
    <property type="molecule type" value="Genomic_DNA"/>
</dbReference>
<dbReference type="PANTHER" id="PTHR42877">
    <property type="entry name" value="L-ORNITHINE N(5)-MONOOXYGENASE-RELATED"/>
    <property type="match status" value="1"/>
</dbReference>
<evidence type="ECO:0000256" key="4">
    <source>
        <dbReference type="ARBA" id="ARBA00022827"/>
    </source>
</evidence>
<keyword evidence="4" id="KW-0274">FAD</keyword>
<name>A0A0U5GDU9_ASPCI</name>
<dbReference type="OrthoDB" id="74360at2759"/>
<sequence>MTRHLPLGLVIEILEMRVGDIQKMSSSAVTKCSLSQASGRNQDTTIDLLDYLLLVDWRESTEKRDTRLSSTASAWARTSTAAGAVKAEVVQKSHWENGRNFTNAEKDTFENDHKAYLEFRQNLKKDLHGGLKFYYITGINGDNEFLEKILLNYPPGCKQITPVAREPAALIIPDVMNINTPITRITATGILTADNIHCLVDAIIAATGFQNGFFSLFFQ</sequence>